<dbReference type="OrthoDB" id="95460at2"/>
<dbReference type="AlphaFoldDB" id="A0A060M7R4"/>
<dbReference type="PATRIC" id="fig|1246626.3.peg.3551"/>
<dbReference type="InterPro" id="IPR002178">
    <property type="entry name" value="PTS_EIIA_type-2_dom"/>
</dbReference>
<dbReference type="STRING" id="1246626.BleG1_3562"/>
<evidence type="ECO:0000256" key="3">
    <source>
        <dbReference type="ARBA" id="ARBA00022597"/>
    </source>
</evidence>
<proteinExistence type="predicted"/>
<protein>
    <submittedName>
        <fullName evidence="7">PTS system fructose-specific EIIABC component</fullName>
    </submittedName>
</protein>
<dbReference type="RefSeq" id="WP_038483728.1">
    <property type="nucleotide sequence ID" value="NZ_CP003923.1"/>
</dbReference>
<evidence type="ECO:0000259" key="6">
    <source>
        <dbReference type="PROSITE" id="PS51094"/>
    </source>
</evidence>
<dbReference type="GO" id="GO:0009401">
    <property type="term" value="P:phosphoenolpyruvate-dependent sugar phosphotransferase system"/>
    <property type="evidence" value="ECO:0007669"/>
    <property type="project" value="UniProtKB-KW"/>
</dbReference>
<dbReference type="HOGENOM" id="CLU_072531_5_1_9"/>
<dbReference type="Pfam" id="PF00359">
    <property type="entry name" value="PTS_EIIA_2"/>
    <property type="match status" value="1"/>
</dbReference>
<keyword evidence="8" id="KW-1185">Reference proteome</keyword>
<dbReference type="EMBL" id="CP003923">
    <property type="protein sequence ID" value="AIC96109.1"/>
    <property type="molecule type" value="Genomic_DNA"/>
</dbReference>
<evidence type="ECO:0000256" key="4">
    <source>
        <dbReference type="ARBA" id="ARBA00022679"/>
    </source>
</evidence>
<organism evidence="7 8">
    <name type="scientific">Shouchella lehensis G1</name>
    <dbReference type="NCBI Taxonomy" id="1246626"/>
    <lineage>
        <taxon>Bacteria</taxon>
        <taxon>Bacillati</taxon>
        <taxon>Bacillota</taxon>
        <taxon>Bacilli</taxon>
        <taxon>Bacillales</taxon>
        <taxon>Bacillaceae</taxon>
        <taxon>Shouchella</taxon>
    </lineage>
</organism>
<keyword evidence="4" id="KW-0808">Transferase</keyword>
<evidence type="ECO:0000256" key="2">
    <source>
        <dbReference type="ARBA" id="ARBA00022553"/>
    </source>
</evidence>
<dbReference type="eggNOG" id="COG1762">
    <property type="taxonomic scope" value="Bacteria"/>
</dbReference>
<keyword evidence="2" id="KW-0597">Phosphoprotein</keyword>
<reference evidence="7 8" key="1">
    <citation type="journal article" date="2014" name="Gene">
        <title>A comparative genomic analysis of the alkalitolerant soil bacterium Bacillus lehensis G1.</title>
        <authorList>
            <person name="Noor Y.M."/>
            <person name="Samsulrizal N.H."/>
            <person name="Jema'on N.A."/>
            <person name="Low K.O."/>
            <person name="Ramli A.N."/>
            <person name="Alias N.I."/>
            <person name="Damis S.I."/>
            <person name="Fuzi S.F."/>
            <person name="Isa M.N."/>
            <person name="Murad A.M."/>
            <person name="Raih M.F."/>
            <person name="Bakar F.D."/>
            <person name="Najimudin N."/>
            <person name="Mahadi N.M."/>
            <person name="Illias R.M."/>
        </authorList>
    </citation>
    <scope>NUCLEOTIDE SEQUENCE [LARGE SCALE GENOMIC DNA]</scope>
    <source>
        <strain evidence="7 8">G1</strain>
    </source>
</reference>
<dbReference type="GO" id="GO:0008982">
    <property type="term" value="F:protein-N(PI)-phosphohistidine-sugar phosphotransferase activity"/>
    <property type="evidence" value="ECO:0007669"/>
    <property type="project" value="InterPro"/>
</dbReference>
<dbReference type="InterPro" id="IPR004715">
    <property type="entry name" value="PTS_IIA_fruc"/>
</dbReference>
<accession>A0A060M7R4</accession>
<evidence type="ECO:0000313" key="7">
    <source>
        <dbReference type="EMBL" id="AIC96109.1"/>
    </source>
</evidence>
<dbReference type="Gene3D" id="3.40.930.10">
    <property type="entry name" value="Mannitol-specific EII, Chain A"/>
    <property type="match status" value="1"/>
</dbReference>
<feature type="domain" description="PTS EIIA type-2" evidence="6">
    <location>
        <begin position="1"/>
        <end position="145"/>
    </location>
</feature>
<keyword evidence="5" id="KW-0598">Phosphotransferase system</keyword>
<name>A0A060M7R4_9BACI</name>
<gene>
    <name evidence="7" type="ORF">BleG1_3562</name>
</gene>
<dbReference type="CDD" id="cd00211">
    <property type="entry name" value="PTS_IIA_fru"/>
    <property type="match status" value="1"/>
</dbReference>
<dbReference type="PROSITE" id="PS51094">
    <property type="entry name" value="PTS_EIIA_TYPE_2"/>
    <property type="match status" value="1"/>
</dbReference>
<keyword evidence="3" id="KW-0762">Sugar transport</keyword>
<dbReference type="InterPro" id="IPR016152">
    <property type="entry name" value="PTrfase/Anion_transptr"/>
</dbReference>
<dbReference type="NCBIfam" id="TIGR00848">
    <property type="entry name" value="fruA"/>
    <property type="match status" value="1"/>
</dbReference>
<dbReference type="SUPFAM" id="SSF55804">
    <property type="entry name" value="Phoshotransferase/anion transport protein"/>
    <property type="match status" value="1"/>
</dbReference>
<sequence length="151" mass="16497">MITENQIHLHATAKTQEEVFSTIAEIAVQNGIATDAERVITGLKEREAQSTTGFLDGFAIPHTQAETITQPGIIVVRTEQGIDWDSFDDQPAFFFISLLIPKEEAGSTHLQALAALSSALMDDEKRDGFLQAQTARELSENINLAIIGDDN</sequence>
<dbReference type="KEGG" id="ble:BleG1_3562"/>
<dbReference type="Proteomes" id="UP000027142">
    <property type="component" value="Chromosome"/>
</dbReference>
<evidence type="ECO:0000313" key="8">
    <source>
        <dbReference type="Proteomes" id="UP000027142"/>
    </source>
</evidence>
<evidence type="ECO:0000256" key="1">
    <source>
        <dbReference type="ARBA" id="ARBA00022448"/>
    </source>
</evidence>
<evidence type="ECO:0000256" key="5">
    <source>
        <dbReference type="ARBA" id="ARBA00022683"/>
    </source>
</evidence>
<dbReference type="PANTHER" id="PTHR47738">
    <property type="entry name" value="PTS SYSTEM FRUCTOSE-LIKE EIIA COMPONENT-RELATED"/>
    <property type="match status" value="1"/>
</dbReference>
<dbReference type="InterPro" id="IPR051541">
    <property type="entry name" value="PTS_SugarTrans_NitroReg"/>
</dbReference>
<keyword evidence="1" id="KW-0813">Transport</keyword>
<dbReference type="GO" id="GO:0016020">
    <property type="term" value="C:membrane"/>
    <property type="evidence" value="ECO:0007669"/>
    <property type="project" value="InterPro"/>
</dbReference>